<dbReference type="AlphaFoldDB" id="A0AA39F0X7"/>
<name>A0AA39F0X7_9HYME</name>
<evidence type="ECO:0000256" key="2">
    <source>
        <dbReference type="ARBA" id="ARBA00022490"/>
    </source>
</evidence>
<dbReference type="GO" id="GO:0005829">
    <property type="term" value="C:cytosol"/>
    <property type="evidence" value="ECO:0007669"/>
    <property type="project" value="TreeGrafter"/>
</dbReference>
<keyword evidence="6" id="KW-1185">Reference proteome</keyword>
<feature type="domain" description="MIF4G" evidence="4">
    <location>
        <begin position="256"/>
        <end position="475"/>
    </location>
</feature>
<evidence type="ECO:0000259" key="4">
    <source>
        <dbReference type="SMART" id="SM00543"/>
    </source>
</evidence>
<dbReference type="SMART" id="SM00543">
    <property type="entry name" value="MIF4G"/>
    <property type="match status" value="1"/>
</dbReference>
<dbReference type="PANTHER" id="PTHR23254:SF16">
    <property type="entry name" value="CBP80_20-DEPENDENT TRANSLATION INITIATION FACTOR"/>
    <property type="match status" value="1"/>
</dbReference>
<reference evidence="5" key="2">
    <citation type="submission" date="2023-03" db="EMBL/GenBank/DDBJ databases">
        <authorList>
            <person name="Inwood S.N."/>
            <person name="Skelly J.G."/>
            <person name="Guhlin J."/>
            <person name="Harrop T.W.R."/>
            <person name="Goldson S.G."/>
            <person name="Dearden P.K."/>
        </authorList>
    </citation>
    <scope>NUCLEOTIDE SEQUENCE</scope>
    <source>
        <strain evidence="5">Irish</strain>
        <tissue evidence="5">Whole body</tissue>
    </source>
</reference>
<evidence type="ECO:0000313" key="6">
    <source>
        <dbReference type="Proteomes" id="UP001168990"/>
    </source>
</evidence>
<dbReference type="InterPro" id="IPR016024">
    <property type="entry name" value="ARM-type_fold"/>
</dbReference>
<dbReference type="GO" id="GO:0006446">
    <property type="term" value="P:regulation of translational initiation"/>
    <property type="evidence" value="ECO:0007669"/>
    <property type="project" value="TreeGrafter"/>
</dbReference>
<evidence type="ECO:0000256" key="3">
    <source>
        <dbReference type="ARBA" id="ARBA00022845"/>
    </source>
</evidence>
<dbReference type="SUPFAM" id="SSF48371">
    <property type="entry name" value="ARM repeat"/>
    <property type="match status" value="1"/>
</dbReference>
<dbReference type="Proteomes" id="UP001168990">
    <property type="component" value="Unassembled WGS sequence"/>
</dbReference>
<dbReference type="GO" id="GO:0003723">
    <property type="term" value="F:RNA binding"/>
    <property type="evidence" value="ECO:0007669"/>
    <property type="project" value="InterPro"/>
</dbReference>
<protein>
    <recommendedName>
        <fullName evidence="4">MIF4G domain-containing protein</fullName>
    </recommendedName>
</protein>
<dbReference type="Pfam" id="PF02854">
    <property type="entry name" value="MIF4G"/>
    <property type="match status" value="1"/>
</dbReference>
<dbReference type="InterPro" id="IPR003890">
    <property type="entry name" value="MIF4G-like_typ-3"/>
</dbReference>
<dbReference type="InterPro" id="IPR051367">
    <property type="entry name" value="mRNA_TranslReg/HistoneTransl"/>
</dbReference>
<gene>
    <name evidence="5" type="ORF">PV328_007997</name>
</gene>
<dbReference type="FunFam" id="1.25.40.180:FF:000039">
    <property type="entry name" value="Uncharacterized protein, isoform B"/>
    <property type="match status" value="1"/>
</dbReference>
<keyword evidence="2" id="KW-0963">Cytoplasm</keyword>
<reference evidence="5" key="1">
    <citation type="journal article" date="2023" name="bioRxiv">
        <title>Scaffold-level genome assemblies of two parasitoid biocontrol wasps reveal the parthenogenesis mechanism and an associated novel virus.</title>
        <authorList>
            <person name="Inwood S."/>
            <person name="Skelly J."/>
            <person name="Guhlin J."/>
            <person name="Harrop T."/>
            <person name="Goldson S."/>
            <person name="Dearden P."/>
        </authorList>
    </citation>
    <scope>NUCLEOTIDE SEQUENCE</scope>
    <source>
        <strain evidence="5">Irish</strain>
        <tissue evidence="5">Whole body</tissue>
    </source>
</reference>
<dbReference type="Gene3D" id="1.25.40.180">
    <property type="match status" value="1"/>
</dbReference>
<comment type="subcellular location">
    <subcellularLocation>
        <location evidence="1">Cytoplasm</location>
    </subcellularLocation>
</comment>
<sequence length="493" mass="56159">MKQFQHPSHDQARMLLAIINQAKYNKKKKLDNIPSTLFDVQMRNNISKKQNNIVPEQKTKSTKQFSQSPGEQPDIIISAGTLELSAKHKLLNANAKEFTMKHNDIHNNKTLNCLSAVNAPRSYYLQHSKSSGNIQRYINTQQSPSAQLQHPQLLYHHEQHPGHNIIMNHHGPPTSSSSIQFMSSSNNSALPHITANHHHHHHHSRVHFYVEPKSTIWPVNNNKPGRLTKSHSFISSSSYALKRSKSFNNDVVVGLQANNISDIAALGKFPNAIQDNLIKAIEDPNIQNSRTLMELVRHILNRVVENRRFAEPAAKICMKIIEQEIKETFLESLLNTCQQWYQDHSKMLHHEISTACHQFSGFMAFLNEMYCQLKRRQLQLKSQQEDGVVPPGRVLLALLCKCCHDCLQPTIINFLTEIDFLFLILTSIGQDLHTELPSQLEQLLSNVRDAFLSENSTLLAVKKILLQIIELHAAHWQLPAPALVYYYPGSSKS</sequence>
<proteinExistence type="predicted"/>
<evidence type="ECO:0000256" key="1">
    <source>
        <dbReference type="ARBA" id="ARBA00004496"/>
    </source>
</evidence>
<dbReference type="PANTHER" id="PTHR23254">
    <property type="entry name" value="EIF4G DOMAIN PROTEIN"/>
    <property type="match status" value="1"/>
</dbReference>
<organism evidence="5 6">
    <name type="scientific">Microctonus aethiopoides</name>
    <dbReference type="NCBI Taxonomy" id="144406"/>
    <lineage>
        <taxon>Eukaryota</taxon>
        <taxon>Metazoa</taxon>
        <taxon>Ecdysozoa</taxon>
        <taxon>Arthropoda</taxon>
        <taxon>Hexapoda</taxon>
        <taxon>Insecta</taxon>
        <taxon>Pterygota</taxon>
        <taxon>Neoptera</taxon>
        <taxon>Endopterygota</taxon>
        <taxon>Hymenoptera</taxon>
        <taxon>Apocrita</taxon>
        <taxon>Ichneumonoidea</taxon>
        <taxon>Braconidae</taxon>
        <taxon>Euphorinae</taxon>
        <taxon>Microctonus</taxon>
    </lineage>
</organism>
<comment type="caution">
    <text evidence="5">The sequence shown here is derived from an EMBL/GenBank/DDBJ whole genome shotgun (WGS) entry which is preliminary data.</text>
</comment>
<dbReference type="GO" id="GO:0008494">
    <property type="term" value="F:translation activator activity"/>
    <property type="evidence" value="ECO:0007669"/>
    <property type="project" value="TreeGrafter"/>
</dbReference>
<keyword evidence="3" id="KW-0810">Translation regulation</keyword>
<accession>A0AA39F0X7</accession>
<evidence type="ECO:0000313" key="5">
    <source>
        <dbReference type="EMBL" id="KAK0160605.1"/>
    </source>
</evidence>
<dbReference type="EMBL" id="JAQQBS010001423">
    <property type="protein sequence ID" value="KAK0160605.1"/>
    <property type="molecule type" value="Genomic_DNA"/>
</dbReference>